<gene>
    <name evidence="12" type="ORF">BET10_20030</name>
</gene>
<protein>
    <recommendedName>
        <fullName evidence="7">PTS system glucose-specific EIIA component</fullName>
    </recommendedName>
    <alternativeName>
        <fullName evidence="10">EIIA-Glc</fullName>
    </alternativeName>
    <alternativeName>
        <fullName evidence="9">EIII-Glc</fullName>
    </alternativeName>
    <alternativeName>
        <fullName evidence="8">Glucose-specific phosphotransferase enzyme IIA component</fullName>
    </alternativeName>
</protein>
<dbReference type="EMBL" id="MKJU01000031">
    <property type="protein sequence ID" value="OHU88364.1"/>
    <property type="molecule type" value="Genomic_DNA"/>
</dbReference>
<evidence type="ECO:0000256" key="8">
    <source>
        <dbReference type="ARBA" id="ARBA00042296"/>
    </source>
</evidence>
<keyword evidence="4" id="KW-0808">Transferase</keyword>
<sequence>MMQFSTPVEYAPITTISNPLMHLASPFTGKVLPLLSHPDPLFAKGMLGRGVCVDMSSNKVCSPVTGTIERIKRKGSEFIIVANNGLKLLVHIQLPPEDNTMERQPINAFGKEHVEQGEILAYFDLSDPHARMLGTLIVLNADKLGPCYYPLKQVNAGQDPLLTITKKQP</sequence>
<dbReference type="GO" id="GO:0016301">
    <property type="term" value="F:kinase activity"/>
    <property type="evidence" value="ECO:0007669"/>
    <property type="project" value="UniProtKB-KW"/>
</dbReference>
<dbReference type="PANTHER" id="PTHR45008">
    <property type="entry name" value="PTS SYSTEM GLUCOSE-SPECIFIC EIIA COMPONENT"/>
    <property type="match status" value="1"/>
</dbReference>
<evidence type="ECO:0000256" key="10">
    <source>
        <dbReference type="ARBA" id="ARBA00042873"/>
    </source>
</evidence>
<evidence type="ECO:0000313" key="12">
    <source>
        <dbReference type="EMBL" id="OHU88364.1"/>
    </source>
</evidence>
<dbReference type="GO" id="GO:0005737">
    <property type="term" value="C:cytoplasm"/>
    <property type="evidence" value="ECO:0007669"/>
    <property type="project" value="UniProtKB-SubCell"/>
</dbReference>
<evidence type="ECO:0000313" key="13">
    <source>
        <dbReference type="Proteomes" id="UP000179786"/>
    </source>
</evidence>
<dbReference type="GO" id="GO:0009401">
    <property type="term" value="P:phosphoenolpyruvate-dependent sugar phosphotransferase system"/>
    <property type="evidence" value="ECO:0007669"/>
    <property type="project" value="UniProtKB-KW"/>
</dbReference>
<evidence type="ECO:0000259" key="11">
    <source>
        <dbReference type="PROSITE" id="PS51093"/>
    </source>
</evidence>
<evidence type="ECO:0000256" key="1">
    <source>
        <dbReference type="ARBA" id="ARBA00004496"/>
    </source>
</evidence>
<evidence type="ECO:0000256" key="5">
    <source>
        <dbReference type="ARBA" id="ARBA00022683"/>
    </source>
</evidence>
<reference evidence="12 13" key="1">
    <citation type="submission" date="2016-09" db="EMBL/GenBank/DDBJ databases">
        <title>Pseudoalteromonas amylolytica sp. nov., isolated from the surface seawater.</title>
        <authorList>
            <person name="Wu Y.-H."/>
            <person name="Cheng H."/>
            <person name="Jin X.-B."/>
            <person name="Wang C.-S."/>
            <person name="Xu X.-W."/>
        </authorList>
    </citation>
    <scope>NUCLEOTIDE SEQUENCE [LARGE SCALE GENOMIC DNA]</scope>
    <source>
        <strain evidence="12 13">JW1</strain>
    </source>
</reference>
<evidence type="ECO:0000256" key="3">
    <source>
        <dbReference type="ARBA" id="ARBA00022597"/>
    </source>
</evidence>
<keyword evidence="2" id="KW-0813">Transport</keyword>
<keyword evidence="13" id="KW-1185">Reference proteome</keyword>
<dbReference type="AlphaFoldDB" id="A0A1S1MQD2"/>
<keyword evidence="6" id="KW-0418">Kinase</keyword>
<dbReference type="PANTHER" id="PTHR45008:SF1">
    <property type="entry name" value="PTS SYSTEM GLUCOSE-SPECIFIC EIIA COMPONENT"/>
    <property type="match status" value="1"/>
</dbReference>
<evidence type="ECO:0000256" key="9">
    <source>
        <dbReference type="ARBA" id="ARBA00042526"/>
    </source>
</evidence>
<dbReference type="Gene3D" id="2.70.70.10">
    <property type="entry name" value="Glucose Permease (Domain IIA)"/>
    <property type="match status" value="1"/>
</dbReference>
<dbReference type="InterPro" id="IPR001127">
    <property type="entry name" value="PTS_EIIA_1_perm"/>
</dbReference>
<comment type="caution">
    <text evidence="12">The sequence shown here is derived from an EMBL/GenBank/DDBJ whole genome shotgun (WGS) entry which is preliminary data.</text>
</comment>
<dbReference type="Proteomes" id="UP000179786">
    <property type="component" value="Unassembled WGS sequence"/>
</dbReference>
<dbReference type="SUPFAM" id="SSF51261">
    <property type="entry name" value="Duplicated hybrid motif"/>
    <property type="match status" value="1"/>
</dbReference>
<feature type="domain" description="PTS EIIA type-1" evidence="11">
    <location>
        <begin position="39"/>
        <end position="143"/>
    </location>
</feature>
<dbReference type="STRING" id="1859457.BET10_20030"/>
<dbReference type="PROSITE" id="PS51093">
    <property type="entry name" value="PTS_EIIA_TYPE_1"/>
    <property type="match status" value="1"/>
</dbReference>
<evidence type="ECO:0000256" key="4">
    <source>
        <dbReference type="ARBA" id="ARBA00022679"/>
    </source>
</evidence>
<name>A0A1S1MQD2_9GAMM</name>
<proteinExistence type="predicted"/>
<keyword evidence="5" id="KW-0598">Phosphotransferase system</keyword>
<accession>A0A1S1MQD2</accession>
<evidence type="ECO:0000256" key="7">
    <source>
        <dbReference type="ARBA" id="ARBA00039163"/>
    </source>
</evidence>
<evidence type="ECO:0000256" key="2">
    <source>
        <dbReference type="ARBA" id="ARBA00022448"/>
    </source>
</evidence>
<organism evidence="12 13">
    <name type="scientific">Pseudoalteromonas amylolytica</name>
    <dbReference type="NCBI Taxonomy" id="1859457"/>
    <lineage>
        <taxon>Bacteria</taxon>
        <taxon>Pseudomonadati</taxon>
        <taxon>Pseudomonadota</taxon>
        <taxon>Gammaproteobacteria</taxon>
        <taxon>Alteromonadales</taxon>
        <taxon>Pseudoalteromonadaceae</taxon>
        <taxon>Pseudoalteromonas</taxon>
    </lineage>
</organism>
<comment type="subcellular location">
    <subcellularLocation>
        <location evidence="1">Cytoplasm</location>
    </subcellularLocation>
</comment>
<dbReference type="InterPro" id="IPR050890">
    <property type="entry name" value="PTS_EIIA_component"/>
</dbReference>
<dbReference type="Pfam" id="PF00358">
    <property type="entry name" value="PTS_EIIA_1"/>
    <property type="match status" value="1"/>
</dbReference>
<evidence type="ECO:0000256" key="6">
    <source>
        <dbReference type="ARBA" id="ARBA00022777"/>
    </source>
</evidence>
<dbReference type="InterPro" id="IPR011055">
    <property type="entry name" value="Dup_hybrid_motif"/>
</dbReference>
<keyword evidence="3 12" id="KW-0762">Sugar transport</keyword>